<dbReference type="PANTHER" id="PTHR35192">
    <property type="entry name" value="PROTEIN, PUTATIVE-RELATED"/>
    <property type="match status" value="1"/>
</dbReference>
<evidence type="ECO:0000259" key="2">
    <source>
        <dbReference type="Pfam" id="PF21671"/>
    </source>
</evidence>
<keyword evidence="1" id="KW-0732">Signal</keyword>
<feature type="signal peptide" evidence="1">
    <location>
        <begin position="1"/>
        <end position="26"/>
    </location>
</feature>
<proteinExistence type="predicted"/>
<feature type="domain" description="Protein CPL1-like" evidence="2">
    <location>
        <begin position="225"/>
        <end position="293"/>
    </location>
</feature>
<dbReference type="GeneID" id="18917425"/>
<dbReference type="InParanoid" id="K5W2A0"/>
<keyword evidence="4" id="KW-1185">Reference proteome</keyword>
<dbReference type="InterPro" id="IPR038955">
    <property type="entry name" value="PriA/CPL1_fungi"/>
</dbReference>
<dbReference type="PANTHER" id="PTHR35192:SF2">
    <property type="entry name" value="APPLE DOMAIN-CONTAINING PROTEIN"/>
    <property type="match status" value="1"/>
</dbReference>
<reference evidence="3 4" key="1">
    <citation type="journal article" date="2012" name="BMC Genomics">
        <title>Comparative genomics of the white-rot fungi, Phanerochaete carnosa and P. chrysosporium, to elucidate the genetic basis of the distinct wood types they colonize.</title>
        <authorList>
            <person name="Suzuki H."/>
            <person name="MacDonald J."/>
            <person name="Syed K."/>
            <person name="Salamov A."/>
            <person name="Hori C."/>
            <person name="Aerts A."/>
            <person name="Henrissat B."/>
            <person name="Wiebenga A."/>
            <person name="vanKuyk P.A."/>
            <person name="Barry K."/>
            <person name="Lindquist E."/>
            <person name="LaButti K."/>
            <person name="Lapidus A."/>
            <person name="Lucas S."/>
            <person name="Coutinho P."/>
            <person name="Gong Y."/>
            <person name="Samejima M."/>
            <person name="Mahadevan R."/>
            <person name="Abou-Zaid M."/>
            <person name="de Vries R.P."/>
            <person name="Igarashi K."/>
            <person name="Yadav J.S."/>
            <person name="Grigoriev I.V."/>
            <person name="Master E.R."/>
        </authorList>
    </citation>
    <scope>NUCLEOTIDE SEQUENCE [LARGE SCALE GENOMIC DNA]</scope>
    <source>
        <strain evidence="3 4">HHB-10118-sp</strain>
    </source>
</reference>
<dbReference type="InterPro" id="IPR048661">
    <property type="entry name" value="CPL1-like"/>
</dbReference>
<gene>
    <name evidence="3" type="ORF">PHACADRAFT_259454</name>
</gene>
<protein>
    <recommendedName>
        <fullName evidence="2">Protein CPL1-like domain-containing protein</fullName>
    </recommendedName>
</protein>
<accession>K5W2A0</accession>
<dbReference type="OrthoDB" id="439917at2759"/>
<feature type="chain" id="PRO_5003885247" description="Protein CPL1-like domain-containing protein" evidence="1">
    <location>
        <begin position="27"/>
        <end position="332"/>
    </location>
</feature>
<dbReference type="RefSeq" id="XP_007397933.1">
    <property type="nucleotide sequence ID" value="XM_007397871.1"/>
</dbReference>
<dbReference type="HOGENOM" id="CLU_063728_0_0_1"/>
<sequence length="332" mass="34535">MRSFTFIFALAASQLLSLSSVLPVSAKLARKYATPTAEIPAARNALTLRQHHERRALLDVCVYLDADIGLGGSLLGIPLSELVDLNICLCLSALPLDLSANAQLKVLGDKYGSALINAVLSLLINTGPNSQHCTYPDNCDPVCSSSEPCGFQCHPPYVKQGNQCVCAPPYVSCNGKCLPPGSTCGSAIPRTLAARADSLLNRAQASCKPHESVCGVYGSTDSTAFECVDTRNDLESCGGCMAPSPFAPNNASAPVGRDCTAIQGVDSVTCAQGGCAVQSCSSGWAVNDAEDGCALVPGSGVSKNSLVQQATKRKSVSRFFADRAGSKDELLP</sequence>
<dbReference type="AlphaFoldDB" id="K5W2A0"/>
<name>K5W2A0_PHACS</name>
<dbReference type="Pfam" id="PF21671">
    <property type="entry name" value="CPL1-like"/>
    <property type="match status" value="1"/>
</dbReference>
<dbReference type="Proteomes" id="UP000008370">
    <property type="component" value="Unassembled WGS sequence"/>
</dbReference>
<evidence type="ECO:0000313" key="4">
    <source>
        <dbReference type="Proteomes" id="UP000008370"/>
    </source>
</evidence>
<dbReference type="EMBL" id="JH930474">
    <property type="protein sequence ID" value="EKM53240.1"/>
    <property type="molecule type" value="Genomic_DNA"/>
</dbReference>
<dbReference type="STRING" id="650164.K5W2A0"/>
<dbReference type="KEGG" id="pco:PHACADRAFT_259454"/>
<evidence type="ECO:0000256" key="1">
    <source>
        <dbReference type="SAM" id="SignalP"/>
    </source>
</evidence>
<evidence type="ECO:0000313" key="3">
    <source>
        <dbReference type="EMBL" id="EKM53240.1"/>
    </source>
</evidence>
<organism evidence="3 4">
    <name type="scientific">Phanerochaete carnosa (strain HHB-10118-sp)</name>
    <name type="common">White-rot fungus</name>
    <name type="synonym">Peniophora carnosa</name>
    <dbReference type="NCBI Taxonomy" id="650164"/>
    <lineage>
        <taxon>Eukaryota</taxon>
        <taxon>Fungi</taxon>
        <taxon>Dikarya</taxon>
        <taxon>Basidiomycota</taxon>
        <taxon>Agaricomycotina</taxon>
        <taxon>Agaricomycetes</taxon>
        <taxon>Polyporales</taxon>
        <taxon>Phanerochaetaceae</taxon>
        <taxon>Phanerochaete</taxon>
    </lineage>
</organism>